<dbReference type="EMBL" id="CM034390">
    <property type="protein sequence ID" value="KAJ0182087.1"/>
    <property type="molecule type" value="Genomic_DNA"/>
</dbReference>
<evidence type="ECO:0000313" key="1">
    <source>
        <dbReference type="EMBL" id="KAJ0182087.1"/>
    </source>
</evidence>
<accession>A0ACC1DDX6</accession>
<evidence type="ECO:0000313" key="2">
    <source>
        <dbReference type="Proteomes" id="UP000824533"/>
    </source>
</evidence>
<gene>
    <name evidence="1" type="ORF">K1T71_002809</name>
</gene>
<organism evidence="1 2">
    <name type="scientific">Dendrolimus kikuchii</name>
    <dbReference type="NCBI Taxonomy" id="765133"/>
    <lineage>
        <taxon>Eukaryota</taxon>
        <taxon>Metazoa</taxon>
        <taxon>Ecdysozoa</taxon>
        <taxon>Arthropoda</taxon>
        <taxon>Hexapoda</taxon>
        <taxon>Insecta</taxon>
        <taxon>Pterygota</taxon>
        <taxon>Neoptera</taxon>
        <taxon>Endopterygota</taxon>
        <taxon>Lepidoptera</taxon>
        <taxon>Glossata</taxon>
        <taxon>Ditrysia</taxon>
        <taxon>Bombycoidea</taxon>
        <taxon>Lasiocampidae</taxon>
        <taxon>Dendrolimus</taxon>
    </lineage>
</organism>
<proteinExistence type="predicted"/>
<keyword evidence="2" id="KW-1185">Reference proteome</keyword>
<reference evidence="1 2" key="1">
    <citation type="journal article" date="2021" name="Front. Genet.">
        <title>Chromosome-Level Genome Assembly Reveals Significant Gene Expansion in the Toll and IMD Signaling Pathways of Dendrolimus kikuchii.</title>
        <authorList>
            <person name="Zhou J."/>
            <person name="Wu P."/>
            <person name="Xiong Z."/>
            <person name="Liu N."/>
            <person name="Zhao N."/>
            <person name="Ji M."/>
            <person name="Qiu Y."/>
            <person name="Yang B."/>
        </authorList>
    </citation>
    <scope>NUCLEOTIDE SEQUENCE [LARGE SCALE GENOMIC DNA]</scope>
    <source>
        <strain evidence="1">Ann1</strain>
    </source>
</reference>
<dbReference type="Proteomes" id="UP000824533">
    <property type="component" value="Linkage Group LG04"/>
</dbReference>
<sequence>MIKIVTLLLSFFISTKCELEPFIVGGNFTNIESHPHSAFLTVTCVSSDGARNVWICGASIINQRLLLTAAHCVADCTASSNITINVGSEDNNKGFATTAHSFLVHENYVASRVQFDIALIKTRATLNFSDKVSRVVLLNHPPKVTTAQLAGWGLVNEFQNLMSPLLKTIEQKVWSRIDCVKILGPLPAGTLCAGSPSSNDYAAPGDSGSALLIQDYIQIGLVSYKVPFISRSLIVYTDVGYYYNWIEKHTKTLYCA</sequence>
<comment type="caution">
    <text evidence="1">The sequence shown here is derived from an EMBL/GenBank/DDBJ whole genome shotgun (WGS) entry which is preliminary data.</text>
</comment>
<name>A0ACC1DDX6_9NEOP</name>
<protein>
    <submittedName>
        <fullName evidence="1">Uncharacterized protein</fullName>
    </submittedName>
</protein>